<organism evidence="2 3">
    <name type="scientific">Byssochlamys spectabilis (strain No. 5 / NBRC 109023)</name>
    <name type="common">Paecilomyces variotii</name>
    <dbReference type="NCBI Taxonomy" id="1356009"/>
    <lineage>
        <taxon>Eukaryota</taxon>
        <taxon>Fungi</taxon>
        <taxon>Dikarya</taxon>
        <taxon>Ascomycota</taxon>
        <taxon>Pezizomycotina</taxon>
        <taxon>Eurotiomycetes</taxon>
        <taxon>Eurotiomycetidae</taxon>
        <taxon>Eurotiales</taxon>
        <taxon>Thermoascaceae</taxon>
        <taxon>Paecilomyces</taxon>
    </lineage>
</organism>
<keyword evidence="3" id="KW-1185">Reference proteome</keyword>
<feature type="compositionally biased region" description="Polar residues" evidence="1">
    <location>
        <begin position="284"/>
        <end position="302"/>
    </location>
</feature>
<name>V5FIE8_BYSSN</name>
<reference evidence="3" key="1">
    <citation type="journal article" date="2014" name="Genome Announc.">
        <title>Draft genome sequence of the formaldehyde-resistant fungus Byssochlamys spectabilis No. 5 (anamorph Paecilomyces variotii No. 5) (NBRC109023).</title>
        <authorList>
            <person name="Oka T."/>
            <person name="Ekino K."/>
            <person name="Fukuda K."/>
            <person name="Nomura Y."/>
        </authorList>
    </citation>
    <scope>NUCLEOTIDE SEQUENCE [LARGE SCALE GENOMIC DNA]</scope>
    <source>
        <strain evidence="3">No. 5 / NBRC 109023</strain>
    </source>
</reference>
<dbReference type="InParanoid" id="V5FIE8"/>
<comment type="caution">
    <text evidence="2">The sequence shown here is derived from an EMBL/GenBank/DDBJ whole genome shotgun (WGS) entry which is preliminary data.</text>
</comment>
<dbReference type="Proteomes" id="UP000018001">
    <property type="component" value="Unassembled WGS sequence"/>
</dbReference>
<dbReference type="HOGENOM" id="CLU_703977_0_0_1"/>
<dbReference type="EMBL" id="BAUL01000203">
    <property type="protein sequence ID" value="GAD97539.1"/>
    <property type="molecule type" value="Genomic_DNA"/>
</dbReference>
<evidence type="ECO:0000313" key="2">
    <source>
        <dbReference type="EMBL" id="GAD97539.1"/>
    </source>
</evidence>
<evidence type="ECO:0000256" key="1">
    <source>
        <dbReference type="SAM" id="MobiDB-lite"/>
    </source>
</evidence>
<feature type="region of interest" description="Disordered" evidence="1">
    <location>
        <begin position="284"/>
        <end position="307"/>
    </location>
</feature>
<sequence length="392" mass="41482">MGDIKRIYKKYGGKELAVKAPRDARLDTKGLTPEPVEGRMTGVPRGERKKVSGEGEGSGRVALLACIGCRGARGEATLMLIGRTSEASEPWMAPSRPTLRRLKFEPDKAVAGTGRPCWSGCCVVRFQGRFRTGTPPGMILALVDGFAMTRACRRSLCAAVVTVPGSLAGNSTLAVSTGDIRPGQAINFYSANGPCVSHLCPRPGGEDPKSGEAMASVIWGRTGVRNKQGSSYIQIDAGRRWPDVLLPGRPVDAWSPPGSAPDAAGITRITIGVSILQLLASNSPSELRSHGSTPRPSCQVSTPVPPAADSPTTALIAHLFHCRWAPECETMTAFLVVLVTPLRPRESPASLPGSIVFYPSLAAVTGNRPGTRTKERTVSHPISGLAHPIDIR</sequence>
<accession>V5FIE8</accession>
<proteinExistence type="predicted"/>
<evidence type="ECO:0000313" key="3">
    <source>
        <dbReference type="Proteomes" id="UP000018001"/>
    </source>
</evidence>
<protein>
    <submittedName>
        <fullName evidence="2">Uncharacterized protein</fullName>
    </submittedName>
</protein>
<gene>
    <name evidence="2" type="ORF">PVAR5_6217</name>
</gene>
<feature type="region of interest" description="Disordered" evidence="1">
    <location>
        <begin position="27"/>
        <end position="55"/>
    </location>
</feature>
<dbReference type="AlphaFoldDB" id="V5FIE8"/>